<evidence type="ECO:0008006" key="3">
    <source>
        <dbReference type="Google" id="ProtNLM"/>
    </source>
</evidence>
<sequence length="445" mass="47890" precursor="true">MGSKRLQGGALIALMALLWSLGAGSVPESLAGQSPVTDLGGDDIVWVCNPAGVRDDGSFVDMALRRVRDSMGLEYPPLAGEFPETDVERMRVRGDGSAAINDLFYKRGWTDGLPVVVPTFERLKSMLTGTDLERAYEVATLAPMNGVATVEKIAVNAIMAGCRPVHMPILIAAVRAIADPDFDLRGMSTTTSPDVPCIIITGPIARQIGLNTGFNVMGRGNRGNASIGRALQLIINNIGGSWPGITDMSCLGSPAEHGMVIVENPDGNPWPSFNEDMGLPADANAVTVLGAEGWRVAVAHGWSGPDVMRLMGRHLAGLAYQRPRWPTILVVIPGDTAYQLAHEGYTKERIRKELREQNPIPKGEYEKWFANDFWKQGVTRTLAEHPGEPVIAAPETDHLLILYAGGNGMKNIIVPGWFGAKGPVTREVELPPDWDDVVAADKGAF</sequence>
<dbReference type="STRING" id="641491.DND132_2342"/>
<dbReference type="OrthoDB" id="5240640at2"/>
<reference evidence="1 2" key="1">
    <citation type="journal article" date="2011" name="J. Bacteriol.">
        <title>Genome sequence of the mercury-methylating strain Desulfovibrio desulfuricans ND132.</title>
        <authorList>
            <person name="Brown S.D."/>
            <person name="Gilmour C.C."/>
            <person name="Kucken A.M."/>
            <person name="Wall J.D."/>
            <person name="Elias D.A."/>
            <person name="Brandt C.C."/>
            <person name="Podar M."/>
            <person name="Chertkov O."/>
            <person name="Held B."/>
            <person name="Bruce D.C."/>
            <person name="Detter J.C."/>
            <person name="Tapia R."/>
            <person name="Han C.S."/>
            <person name="Goodwin L.A."/>
            <person name="Cheng J.F."/>
            <person name="Pitluck S."/>
            <person name="Woyke T."/>
            <person name="Mikhailova N."/>
            <person name="Ivanova N.N."/>
            <person name="Han J."/>
            <person name="Lucas S."/>
            <person name="Lapidus A.L."/>
            <person name="Land M.L."/>
            <person name="Hauser L.J."/>
            <person name="Palumbo A.V."/>
        </authorList>
    </citation>
    <scope>NUCLEOTIDE SEQUENCE [LARGE SCALE GENOMIC DNA]</scope>
    <source>
        <strain evidence="1 2">ND132</strain>
    </source>
</reference>
<keyword evidence="2" id="KW-1185">Reference proteome</keyword>
<accession>F0JBP3</accession>
<name>F0JBP3_9BACT</name>
<dbReference type="Proteomes" id="UP000007845">
    <property type="component" value="Chromosome"/>
</dbReference>
<evidence type="ECO:0000313" key="1">
    <source>
        <dbReference type="EMBL" id="EGB15546.1"/>
    </source>
</evidence>
<protein>
    <recommendedName>
        <fullName evidence="3">Thiol-disulfide oxidoreductase</fullName>
    </recommendedName>
</protein>
<gene>
    <name evidence="1" type="ORF">DND132_2342</name>
</gene>
<dbReference type="KEGG" id="ddn:DND132_2342"/>
<organism evidence="1 2">
    <name type="scientific">Pseudodesulfovibrio mercurii</name>
    <dbReference type="NCBI Taxonomy" id="641491"/>
    <lineage>
        <taxon>Bacteria</taxon>
        <taxon>Pseudomonadati</taxon>
        <taxon>Thermodesulfobacteriota</taxon>
        <taxon>Desulfovibrionia</taxon>
        <taxon>Desulfovibrionales</taxon>
        <taxon>Desulfovibrionaceae</taxon>
    </lineage>
</organism>
<dbReference type="EMBL" id="CP003220">
    <property type="protein sequence ID" value="EGB15546.1"/>
    <property type="molecule type" value="Genomic_DNA"/>
</dbReference>
<proteinExistence type="predicted"/>
<dbReference type="RefSeq" id="WP_014322972.1">
    <property type="nucleotide sequence ID" value="NC_016803.1"/>
</dbReference>
<dbReference type="AlphaFoldDB" id="F0JBP3"/>
<dbReference type="eggNOG" id="COG0526">
    <property type="taxonomic scope" value="Bacteria"/>
</dbReference>
<evidence type="ECO:0000313" key="2">
    <source>
        <dbReference type="Proteomes" id="UP000007845"/>
    </source>
</evidence>
<dbReference type="HOGENOM" id="CLU_046970_0_0_7"/>